<dbReference type="AlphaFoldDB" id="A0A3M7R3U8"/>
<protein>
    <submittedName>
        <fullName evidence="1">Uncharacterized protein</fullName>
    </submittedName>
</protein>
<evidence type="ECO:0000313" key="1">
    <source>
        <dbReference type="EMBL" id="RNA17905.1"/>
    </source>
</evidence>
<dbReference type="Proteomes" id="UP000276133">
    <property type="component" value="Unassembled WGS sequence"/>
</dbReference>
<name>A0A3M7R3U8_BRAPC</name>
<evidence type="ECO:0000313" key="2">
    <source>
        <dbReference type="Proteomes" id="UP000276133"/>
    </source>
</evidence>
<organism evidence="1 2">
    <name type="scientific">Brachionus plicatilis</name>
    <name type="common">Marine rotifer</name>
    <name type="synonym">Brachionus muelleri</name>
    <dbReference type="NCBI Taxonomy" id="10195"/>
    <lineage>
        <taxon>Eukaryota</taxon>
        <taxon>Metazoa</taxon>
        <taxon>Spiralia</taxon>
        <taxon>Gnathifera</taxon>
        <taxon>Rotifera</taxon>
        <taxon>Eurotatoria</taxon>
        <taxon>Monogononta</taxon>
        <taxon>Pseudotrocha</taxon>
        <taxon>Ploima</taxon>
        <taxon>Brachionidae</taxon>
        <taxon>Brachionus</taxon>
    </lineage>
</organism>
<proteinExistence type="predicted"/>
<sequence length="79" mass="9046">MVGYQMLCEGKRFWRSVIGYENGADNGQILKAYFSEKIKKSRDPLGLDTKKQKNECGLKSNKNLGKSYKKFLNLYFAGV</sequence>
<gene>
    <name evidence="1" type="ORF">BpHYR1_013950</name>
</gene>
<accession>A0A3M7R3U8</accession>
<comment type="caution">
    <text evidence="1">The sequence shown here is derived from an EMBL/GenBank/DDBJ whole genome shotgun (WGS) entry which is preliminary data.</text>
</comment>
<keyword evidence="2" id="KW-1185">Reference proteome</keyword>
<dbReference type="EMBL" id="REGN01004349">
    <property type="protein sequence ID" value="RNA17905.1"/>
    <property type="molecule type" value="Genomic_DNA"/>
</dbReference>
<reference evidence="1 2" key="1">
    <citation type="journal article" date="2018" name="Sci. Rep.">
        <title>Genomic signatures of local adaptation to the degree of environmental predictability in rotifers.</title>
        <authorList>
            <person name="Franch-Gras L."/>
            <person name="Hahn C."/>
            <person name="Garcia-Roger E.M."/>
            <person name="Carmona M.J."/>
            <person name="Serra M."/>
            <person name="Gomez A."/>
        </authorList>
    </citation>
    <scope>NUCLEOTIDE SEQUENCE [LARGE SCALE GENOMIC DNA]</scope>
    <source>
        <strain evidence="1">HYR1</strain>
    </source>
</reference>